<sequence>MRRRVLAAAPLTAVLLISGCTGSADTGTPEGSGRPASPTASEPAASQPPSPSQPAPSDGTAAPRLVVPGKAPSLVPETSGSGNKDLPAFTPAEEIYTIYAGCSGNGSVTLVDRDNPGGEPHAIVCNDVQTVGVIHTEIEPQRLSVRVTGGATEWKIAVVSGDTRTA</sequence>
<dbReference type="AlphaFoldDB" id="A0ABC8BWF4"/>
<gene>
    <name evidence="3" type="ORF">B7C62_21055</name>
</gene>
<dbReference type="KEGG" id="kab:B7C62_21055"/>
<accession>A0ABC8BWF4</accession>
<name>A0ABC8BWF4_9ACTN</name>
<evidence type="ECO:0000313" key="3">
    <source>
        <dbReference type="EMBL" id="ARF74442.1"/>
    </source>
</evidence>
<organism evidence="3 4">
    <name type="scientific">Kitasatospora albolonga</name>
    <dbReference type="NCBI Taxonomy" id="68173"/>
    <lineage>
        <taxon>Bacteria</taxon>
        <taxon>Bacillati</taxon>
        <taxon>Actinomycetota</taxon>
        <taxon>Actinomycetes</taxon>
        <taxon>Kitasatosporales</taxon>
        <taxon>Streptomycetaceae</taxon>
        <taxon>Kitasatospora</taxon>
    </lineage>
</organism>
<dbReference type="PROSITE" id="PS51257">
    <property type="entry name" value="PROKAR_LIPOPROTEIN"/>
    <property type="match status" value="1"/>
</dbReference>
<reference evidence="3 4" key="1">
    <citation type="submission" date="2017-04" db="EMBL/GenBank/DDBJ databases">
        <title>The complete genome sequence of Streptomyces albolongus YIM 101047, the producer of novel bafilomycins and novel odoriferous sesquiterpenoids.</title>
        <authorList>
            <person name="Yin M."/>
            <person name="Jiang Y."/>
        </authorList>
    </citation>
    <scope>NUCLEOTIDE SEQUENCE [LARGE SCALE GENOMIC DNA]</scope>
    <source>
        <strain evidence="3 4">YIM 101047</strain>
    </source>
</reference>
<feature type="region of interest" description="Disordered" evidence="1">
    <location>
        <begin position="19"/>
        <end position="86"/>
    </location>
</feature>
<dbReference type="EMBL" id="CP020563">
    <property type="protein sequence ID" value="ARF74442.1"/>
    <property type="molecule type" value="Genomic_DNA"/>
</dbReference>
<dbReference type="RefSeq" id="WP_084748362.1">
    <property type="nucleotide sequence ID" value="NZ_CP020563.1"/>
</dbReference>
<evidence type="ECO:0000256" key="1">
    <source>
        <dbReference type="SAM" id="MobiDB-lite"/>
    </source>
</evidence>
<keyword evidence="2" id="KW-0732">Signal</keyword>
<feature type="compositionally biased region" description="Low complexity" evidence="1">
    <location>
        <begin position="35"/>
        <end position="45"/>
    </location>
</feature>
<feature type="signal peptide" evidence="2">
    <location>
        <begin position="1"/>
        <end position="23"/>
    </location>
</feature>
<protein>
    <recommendedName>
        <fullName evidence="5">Lipoprotein</fullName>
    </recommendedName>
</protein>
<keyword evidence="4" id="KW-1185">Reference proteome</keyword>
<evidence type="ECO:0000256" key="2">
    <source>
        <dbReference type="SAM" id="SignalP"/>
    </source>
</evidence>
<proteinExistence type="predicted"/>
<evidence type="ECO:0000313" key="4">
    <source>
        <dbReference type="Proteomes" id="UP000192251"/>
    </source>
</evidence>
<feature type="chain" id="PRO_5044880065" description="Lipoprotein" evidence="2">
    <location>
        <begin position="24"/>
        <end position="166"/>
    </location>
</feature>
<dbReference type="Proteomes" id="UP000192251">
    <property type="component" value="Chromosome"/>
</dbReference>
<evidence type="ECO:0008006" key="5">
    <source>
        <dbReference type="Google" id="ProtNLM"/>
    </source>
</evidence>